<dbReference type="GO" id="GO:0000030">
    <property type="term" value="F:mannosyltransferase activity"/>
    <property type="evidence" value="ECO:0007669"/>
    <property type="project" value="TreeGrafter"/>
</dbReference>
<dbReference type="AlphaFoldDB" id="A0A4Q0MEG7"/>
<protein>
    <recommendedName>
        <fullName evidence="12">Mannosyltransferase</fullName>
    </recommendedName>
</protein>
<feature type="transmembrane region" description="Helical" evidence="9">
    <location>
        <begin position="346"/>
        <end position="368"/>
    </location>
</feature>
<feature type="transmembrane region" description="Helical" evidence="9">
    <location>
        <begin position="12"/>
        <end position="32"/>
    </location>
</feature>
<evidence type="ECO:0000256" key="2">
    <source>
        <dbReference type="ARBA" id="ARBA00004586"/>
    </source>
</evidence>
<keyword evidence="8 9" id="KW-0472">Membrane</keyword>
<dbReference type="PANTHER" id="PTHR22760">
    <property type="entry name" value="GLYCOSYLTRANSFERASE"/>
    <property type="match status" value="1"/>
</dbReference>
<organism evidence="10 11">
    <name type="scientific">Arcticibacter tournemirensis</name>
    <dbReference type="NCBI Taxonomy" id="699437"/>
    <lineage>
        <taxon>Bacteria</taxon>
        <taxon>Pseudomonadati</taxon>
        <taxon>Bacteroidota</taxon>
        <taxon>Sphingobacteriia</taxon>
        <taxon>Sphingobacteriales</taxon>
        <taxon>Sphingobacteriaceae</taxon>
        <taxon>Arcticibacter</taxon>
    </lineage>
</organism>
<dbReference type="GO" id="GO:0012505">
    <property type="term" value="C:endomembrane system"/>
    <property type="evidence" value="ECO:0007669"/>
    <property type="project" value="UniProtKB-SubCell"/>
</dbReference>
<dbReference type="Proteomes" id="UP000290848">
    <property type="component" value="Unassembled WGS sequence"/>
</dbReference>
<comment type="subcellular location">
    <subcellularLocation>
        <location evidence="1">Endomembrane system</location>
        <topology evidence="1">Multi-pass membrane protein</topology>
    </subcellularLocation>
    <subcellularLocation>
        <location evidence="2">Endoplasmic reticulum membrane</location>
    </subcellularLocation>
</comment>
<comment type="caution">
    <text evidence="10">The sequence shown here is derived from an EMBL/GenBank/DDBJ whole genome shotgun (WGS) entry which is preliminary data.</text>
</comment>
<name>A0A4Q0MEG7_9SPHI</name>
<feature type="transmembrane region" description="Helical" evidence="9">
    <location>
        <begin position="266"/>
        <end position="286"/>
    </location>
</feature>
<feature type="transmembrane region" description="Helical" evidence="9">
    <location>
        <begin position="123"/>
        <end position="141"/>
    </location>
</feature>
<keyword evidence="7 9" id="KW-1133">Transmembrane helix</keyword>
<evidence type="ECO:0000256" key="4">
    <source>
        <dbReference type="ARBA" id="ARBA00022679"/>
    </source>
</evidence>
<dbReference type="RefSeq" id="WP_128768079.1">
    <property type="nucleotide sequence ID" value="NZ_RXOC01000002.1"/>
</dbReference>
<dbReference type="EMBL" id="RXOC01000002">
    <property type="protein sequence ID" value="RXF71830.1"/>
    <property type="molecule type" value="Genomic_DNA"/>
</dbReference>
<evidence type="ECO:0000256" key="7">
    <source>
        <dbReference type="ARBA" id="ARBA00022989"/>
    </source>
</evidence>
<evidence type="ECO:0000256" key="9">
    <source>
        <dbReference type="SAM" id="Phobius"/>
    </source>
</evidence>
<feature type="transmembrane region" description="Helical" evidence="9">
    <location>
        <begin position="206"/>
        <end position="230"/>
    </location>
</feature>
<feature type="transmembrane region" description="Helical" evidence="9">
    <location>
        <begin position="89"/>
        <end position="111"/>
    </location>
</feature>
<evidence type="ECO:0000256" key="6">
    <source>
        <dbReference type="ARBA" id="ARBA00022824"/>
    </source>
</evidence>
<reference evidence="10 11" key="1">
    <citation type="submission" date="2018-12" db="EMBL/GenBank/DDBJ databases">
        <title>The Draft Genome Sequence of the Soil Bacterium Pedobacter tournemirensis R1.</title>
        <authorList>
            <person name="He J."/>
        </authorList>
    </citation>
    <scope>NUCLEOTIDE SEQUENCE [LARGE SCALE GENOMIC DNA]</scope>
    <source>
        <strain evidence="10 11">R1</strain>
    </source>
</reference>
<dbReference type="Pfam" id="PF03901">
    <property type="entry name" value="Glyco_transf_22"/>
    <property type="match status" value="1"/>
</dbReference>
<feature type="transmembrane region" description="Helical" evidence="9">
    <location>
        <begin position="293"/>
        <end position="309"/>
    </location>
</feature>
<keyword evidence="3" id="KW-0328">Glycosyltransferase</keyword>
<evidence type="ECO:0000256" key="1">
    <source>
        <dbReference type="ARBA" id="ARBA00004127"/>
    </source>
</evidence>
<gene>
    <name evidence="10" type="ORF">EKH83_03855</name>
</gene>
<feature type="transmembrane region" description="Helical" evidence="9">
    <location>
        <begin position="174"/>
        <end position="200"/>
    </location>
</feature>
<proteinExistence type="predicted"/>
<evidence type="ECO:0000256" key="5">
    <source>
        <dbReference type="ARBA" id="ARBA00022692"/>
    </source>
</evidence>
<evidence type="ECO:0008006" key="12">
    <source>
        <dbReference type="Google" id="ProtNLM"/>
    </source>
</evidence>
<accession>A0A4Q0MEG7</accession>
<keyword evidence="4" id="KW-0808">Transferase</keyword>
<evidence type="ECO:0000313" key="11">
    <source>
        <dbReference type="Proteomes" id="UP000290848"/>
    </source>
</evidence>
<evidence type="ECO:0000256" key="8">
    <source>
        <dbReference type="ARBA" id="ARBA00023136"/>
    </source>
</evidence>
<evidence type="ECO:0000313" key="10">
    <source>
        <dbReference type="EMBL" id="RXF71830.1"/>
    </source>
</evidence>
<feature type="transmembrane region" description="Helical" evidence="9">
    <location>
        <begin position="315"/>
        <end position="334"/>
    </location>
</feature>
<evidence type="ECO:0000256" key="3">
    <source>
        <dbReference type="ARBA" id="ARBA00022676"/>
    </source>
</evidence>
<keyword evidence="6" id="KW-0256">Endoplasmic reticulum</keyword>
<keyword evidence="5 9" id="KW-0812">Transmembrane</keyword>
<dbReference type="InterPro" id="IPR005599">
    <property type="entry name" value="GPI_mannosylTrfase"/>
</dbReference>
<sequence>MKTWEQISKEKYIIIAALIVYSVTAIYSNGYYHPDEHYQIIEFAGLKLGFNAPSDLAWEYGRLMRPTVQPTLCILLFKALNFFGIFDSYFLAMALRLITAIVAVAIITRFIICTKSFINPGLWTIYLLLSYFLWFTPFISIRFSSETWSGLSFLFALCYILKEKKLTWDYCICGALFGLSFMFRFQSAVLIIGVVAWLILIGKEKFWNLFWIILGTCFAIQAGLAIDAWFYGKYTFSFLNYFKINILNDVASNFGVAPWYEVIEYIFFDALWPIGLLILGSILWLLRKAPNTLFLWCVIPFIFVHAIIAHKELRFLFPVVWFVPIIIVLAIQQLPFDSLRSLQQKVFFRIAYIILIILNVVALITMALKPAGIGSKQITRFIQVNYPYKPIHIYYMKTCNPFEPWNGLKENFYRNAKVKTSRIEDFKELASIRFSKDTTYLLSIKKYMAPVYKFQTDKGNVFPYKSVLKTQSIPNWIVRISKHYGGFFEGNILMLYEIK</sequence>